<dbReference type="InterPro" id="IPR029044">
    <property type="entry name" value="Nucleotide-diphossugar_trans"/>
</dbReference>
<feature type="domain" description="Glycosyltransferase 2-like" evidence="5">
    <location>
        <begin position="8"/>
        <end position="165"/>
    </location>
</feature>
<evidence type="ECO:0000256" key="2">
    <source>
        <dbReference type="ARBA" id="ARBA00006739"/>
    </source>
</evidence>
<dbReference type="GO" id="GO:0016757">
    <property type="term" value="F:glycosyltransferase activity"/>
    <property type="evidence" value="ECO:0007669"/>
    <property type="project" value="UniProtKB-KW"/>
</dbReference>
<organism evidence="6 7">
    <name type="scientific">Frankia nepalensis</name>
    <dbReference type="NCBI Taxonomy" id="1836974"/>
    <lineage>
        <taxon>Bacteria</taxon>
        <taxon>Bacillati</taxon>
        <taxon>Actinomycetota</taxon>
        <taxon>Actinomycetes</taxon>
        <taxon>Frankiales</taxon>
        <taxon>Frankiaceae</taxon>
        <taxon>Frankia</taxon>
    </lineage>
</organism>
<gene>
    <name evidence="6" type="ORF">I7412_06775</name>
</gene>
<keyword evidence="3" id="KW-0328">Glycosyltransferase</keyword>
<comment type="similarity">
    <text evidence="2">Belongs to the glycosyltransferase 2 family.</text>
</comment>
<evidence type="ECO:0000256" key="3">
    <source>
        <dbReference type="ARBA" id="ARBA00022676"/>
    </source>
</evidence>
<dbReference type="RefSeq" id="WP_203004784.1">
    <property type="nucleotide sequence ID" value="NZ_JADWYU010000106.1"/>
</dbReference>
<keyword evidence="4" id="KW-0808">Transferase</keyword>
<dbReference type="AlphaFoldDB" id="A0A937RDA2"/>
<sequence>MSRDQPVSVVISTFQEGDALAATVASLDEAEDAPHEIIVVDDGSTDGSCDRAWPARVRVLRQAHHGIAAARNRGARVATQPVVVFLDAHCAVEGPWLRPLLRVLGEAPRALVGPAVRDADDRRYVGCGAEIVDELFTYRWRRAAADEGVVEVGLVPGGCLAVRRDTFMAAGGFADFEGFGVEDVELALRWWRAGHPLLGVPESLVTHRFRATAPYRPDHRAWLQNVLRTALLHLSGDQLRACVSACTRFELFGPAIATALAKPWMELHRQLAETEHRPVEEYLRRWAPKAFPG</sequence>
<evidence type="ECO:0000313" key="7">
    <source>
        <dbReference type="Proteomes" id="UP000604475"/>
    </source>
</evidence>
<reference evidence="6" key="1">
    <citation type="submission" date="2020-12" db="EMBL/GenBank/DDBJ databases">
        <title>Genomic characterization of non-nitrogen-fixing Frankia strains.</title>
        <authorList>
            <person name="Carlos-Shanley C."/>
            <person name="Guerra T."/>
            <person name="Hahn D."/>
        </authorList>
    </citation>
    <scope>NUCLEOTIDE SEQUENCE</scope>
    <source>
        <strain evidence="6">CN6</strain>
    </source>
</reference>
<proteinExistence type="inferred from homology"/>
<evidence type="ECO:0000256" key="1">
    <source>
        <dbReference type="ARBA" id="ARBA00004776"/>
    </source>
</evidence>
<dbReference type="Proteomes" id="UP000604475">
    <property type="component" value="Unassembled WGS sequence"/>
</dbReference>
<evidence type="ECO:0000259" key="5">
    <source>
        <dbReference type="Pfam" id="PF00535"/>
    </source>
</evidence>
<protein>
    <submittedName>
        <fullName evidence="6">Glycosyltransferase</fullName>
    </submittedName>
</protein>
<dbReference type="InterPro" id="IPR001173">
    <property type="entry name" value="Glyco_trans_2-like"/>
</dbReference>
<dbReference type="SUPFAM" id="SSF53448">
    <property type="entry name" value="Nucleotide-diphospho-sugar transferases"/>
    <property type="match status" value="1"/>
</dbReference>
<dbReference type="PANTHER" id="PTHR43179:SF12">
    <property type="entry name" value="GALACTOFURANOSYLTRANSFERASE GLFT2"/>
    <property type="match status" value="1"/>
</dbReference>
<keyword evidence="7" id="KW-1185">Reference proteome</keyword>
<dbReference type="Pfam" id="PF00535">
    <property type="entry name" value="Glycos_transf_2"/>
    <property type="match status" value="1"/>
</dbReference>
<accession>A0A937RDA2</accession>
<evidence type="ECO:0000313" key="6">
    <source>
        <dbReference type="EMBL" id="MBL7626875.1"/>
    </source>
</evidence>
<dbReference type="Gene3D" id="3.90.550.10">
    <property type="entry name" value="Spore Coat Polysaccharide Biosynthesis Protein SpsA, Chain A"/>
    <property type="match status" value="1"/>
</dbReference>
<dbReference type="EMBL" id="JAEACQ010000151">
    <property type="protein sequence ID" value="MBL7626875.1"/>
    <property type="molecule type" value="Genomic_DNA"/>
</dbReference>
<dbReference type="PANTHER" id="PTHR43179">
    <property type="entry name" value="RHAMNOSYLTRANSFERASE WBBL"/>
    <property type="match status" value="1"/>
</dbReference>
<evidence type="ECO:0000256" key="4">
    <source>
        <dbReference type="ARBA" id="ARBA00022679"/>
    </source>
</evidence>
<comment type="caution">
    <text evidence="6">The sequence shown here is derived from an EMBL/GenBank/DDBJ whole genome shotgun (WGS) entry which is preliminary data.</text>
</comment>
<comment type="pathway">
    <text evidence="1">Cell wall biogenesis; cell wall polysaccharide biosynthesis.</text>
</comment>
<name>A0A937RDA2_9ACTN</name>